<comment type="caution">
    <text evidence="3">The sequence shown here is derived from an EMBL/GenBank/DDBJ whole genome shotgun (WGS) entry which is preliminary data.</text>
</comment>
<evidence type="ECO:0000313" key="2">
    <source>
        <dbReference type="EMBL" id="CAF3623874.1"/>
    </source>
</evidence>
<proteinExistence type="predicted"/>
<protein>
    <recommendedName>
        <fullName evidence="1">Dynamin N-terminal domain-containing protein</fullName>
    </recommendedName>
</protein>
<dbReference type="InterPro" id="IPR027417">
    <property type="entry name" value="P-loop_NTPase"/>
</dbReference>
<evidence type="ECO:0000313" key="4">
    <source>
        <dbReference type="Proteomes" id="UP000663851"/>
    </source>
</evidence>
<dbReference type="SUPFAM" id="SSF52540">
    <property type="entry name" value="P-loop containing nucleoside triphosphate hydrolases"/>
    <property type="match status" value="1"/>
</dbReference>
<dbReference type="Proteomes" id="UP000663833">
    <property type="component" value="Unassembled WGS sequence"/>
</dbReference>
<accession>A0A820XLU9</accession>
<reference evidence="3" key="1">
    <citation type="submission" date="2021-02" db="EMBL/GenBank/DDBJ databases">
        <authorList>
            <person name="Nowell W R."/>
        </authorList>
    </citation>
    <scope>NUCLEOTIDE SEQUENCE</scope>
</reference>
<evidence type="ECO:0000313" key="3">
    <source>
        <dbReference type="EMBL" id="CAF4534456.1"/>
    </source>
</evidence>
<dbReference type="Proteomes" id="UP000663851">
    <property type="component" value="Unassembled WGS sequence"/>
</dbReference>
<feature type="domain" description="Dynamin N-terminal" evidence="1">
    <location>
        <begin position="83"/>
        <end position="274"/>
    </location>
</feature>
<dbReference type="Pfam" id="PF00350">
    <property type="entry name" value="Dynamin_N"/>
    <property type="match status" value="1"/>
</dbReference>
<organism evidence="3 4">
    <name type="scientific">Rotaria socialis</name>
    <dbReference type="NCBI Taxonomy" id="392032"/>
    <lineage>
        <taxon>Eukaryota</taxon>
        <taxon>Metazoa</taxon>
        <taxon>Spiralia</taxon>
        <taxon>Gnathifera</taxon>
        <taxon>Rotifera</taxon>
        <taxon>Eurotatoria</taxon>
        <taxon>Bdelloidea</taxon>
        <taxon>Philodinida</taxon>
        <taxon>Philodinidae</taxon>
        <taxon>Rotaria</taxon>
    </lineage>
</organism>
<dbReference type="AlphaFoldDB" id="A0A820XLU9"/>
<dbReference type="Gene3D" id="3.40.50.300">
    <property type="entry name" value="P-loop containing nucleotide triphosphate hydrolases"/>
    <property type="match status" value="1"/>
</dbReference>
<dbReference type="EMBL" id="CAJOBO010004990">
    <property type="protein sequence ID" value="CAF4534456.1"/>
    <property type="molecule type" value="Genomic_DNA"/>
</dbReference>
<sequence>MNTAVRTAVDTFSGMILSPSVAENLHNQTLHALRLVENNLSGTFEQLNVKSLHSSSTLNELTQYPNLFRDEIKSVEKLELRMAIIGTMKAGKSTILNGIMGYDLLPSRNTAMTTLPTEILFSQHTEQPELILKSELISTIDEISRKLQLKSSDCNLSTRLRNEQDLMIVMQHISANKHITLELVTCGQSKIVDSLKYINDVVRISIMLNIESSINSTWIPRLKVPLRHSTSIPQGEFIIVDTPGPNDSNLTAHLRQIVISELQKAALILVALEFIGSDSTAEVELMKDIKTIQEYRETDVPSCLYALVNKIDQYIEGKHNPVKETEAAVAMKYNIPLANVHGVSAMNALISYTFRQEYEEIRKKSDVTHERLMRETNSYRMFMQQALGQTWEQAAKYINANLLPNIAEELWKKSNYDSFLHNTLGIVSQHIIPICLTTALQKCIYYIGKSYEKINIRKSCLDIGEKPLLETLSRFEYVHQELHSIQKKAEENTHQWRCDIIKFVDESFDEAASRSKHVVTEILDDESTEHSSSHWKKLLIGKDILYFNTKDDADLFFETFFYSIKDVSESLMHALNWSIYEKVNRMCFAFQNHLQLATNDICDSIGMHLKLLLGFEVIHFESVSKLLNITNFSSALTETQVVVSRRLWYFLWLVKGKCQVKMNQLSKKQLEHTAVDTLKENFKKLKQYAIDETENRLQKVFRSHFGSIEKYLLEQSINIQMALDDKKLEKKAMENQFNDLLNTLSINKDYIENTLKEINKYFKN</sequence>
<dbReference type="EMBL" id="CAJNYD010004693">
    <property type="protein sequence ID" value="CAF3623874.1"/>
    <property type="molecule type" value="Genomic_DNA"/>
</dbReference>
<dbReference type="InterPro" id="IPR045063">
    <property type="entry name" value="Dynamin_N"/>
</dbReference>
<name>A0A820XLU9_9BILA</name>
<evidence type="ECO:0000259" key="1">
    <source>
        <dbReference type="Pfam" id="PF00350"/>
    </source>
</evidence>
<gene>
    <name evidence="3" type="ORF">HFQ381_LOCUS29937</name>
    <name evidence="2" type="ORF">LUA448_LOCUS31569</name>
</gene>